<dbReference type="Pfam" id="PF02311">
    <property type="entry name" value="AraC_binding"/>
    <property type="match status" value="1"/>
</dbReference>
<name>A0A6B8RM33_9BACL</name>
<gene>
    <name evidence="5" type="ORF">EHS13_21910</name>
</gene>
<dbReference type="InterPro" id="IPR018062">
    <property type="entry name" value="HTH_AraC-typ_CS"/>
</dbReference>
<dbReference type="SUPFAM" id="SSF51215">
    <property type="entry name" value="Regulatory protein AraC"/>
    <property type="match status" value="1"/>
</dbReference>
<dbReference type="SMART" id="SM00342">
    <property type="entry name" value="HTH_ARAC"/>
    <property type="match status" value="1"/>
</dbReference>
<dbReference type="GO" id="GO:0043565">
    <property type="term" value="F:sequence-specific DNA binding"/>
    <property type="evidence" value="ECO:0007669"/>
    <property type="project" value="InterPro"/>
</dbReference>
<dbReference type="PROSITE" id="PS00041">
    <property type="entry name" value="HTH_ARAC_FAMILY_1"/>
    <property type="match status" value="1"/>
</dbReference>
<dbReference type="Gene3D" id="2.60.120.280">
    <property type="entry name" value="Regulatory protein AraC"/>
    <property type="match status" value="1"/>
</dbReference>
<reference evidence="6" key="1">
    <citation type="submission" date="2018-11" db="EMBL/GenBank/DDBJ databases">
        <title>Complete genome sequence of Paenibacillus sp. ML311-T8.</title>
        <authorList>
            <person name="Nam Y.-D."/>
            <person name="Kang J."/>
            <person name="Chung W.-H."/>
            <person name="Park Y.S."/>
        </authorList>
    </citation>
    <scope>NUCLEOTIDE SEQUENCE [LARGE SCALE GENOMIC DNA]</scope>
    <source>
        <strain evidence="6">ML311-T8</strain>
    </source>
</reference>
<dbReference type="InterPro" id="IPR018060">
    <property type="entry name" value="HTH_AraC"/>
</dbReference>
<keyword evidence="2" id="KW-0238">DNA-binding</keyword>
<keyword evidence="1" id="KW-0805">Transcription regulation</keyword>
<dbReference type="InterPro" id="IPR003313">
    <property type="entry name" value="AraC-bd"/>
</dbReference>
<dbReference type="PROSITE" id="PS01124">
    <property type="entry name" value="HTH_ARAC_FAMILY_2"/>
    <property type="match status" value="1"/>
</dbReference>
<keyword evidence="3" id="KW-0804">Transcription</keyword>
<evidence type="ECO:0000313" key="6">
    <source>
        <dbReference type="Proteomes" id="UP000426246"/>
    </source>
</evidence>
<dbReference type="InterPro" id="IPR020449">
    <property type="entry name" value="Tscrpt_reg_AraC-type_HTH"/>
</dbReference>
<proteinExistence type="predicted"/>
<dbReference type="KEGG" id="ppsc:EHS13_21910"/>
<dbReference type="PANTHER" id="PTHR43280:SF28">
    <property type="entry name" value="HTH-TYPE TRANSCRIPTIONAL ACTIVATOR RHAS"/>
    <property type="match status" value="1"/>
</dbReference>
<dbReference type="Proteomes" id="UP000426246">
    <property type="component" value="Chromosome"/>
</dbReference>
<dbReference type="EMBL" id="CP034235">
    <property type="protein sequence ID" value="QGQ97350.1"/>
    <property type="molecule type" value="Genomic_DNA"/>
</dbReference>
<accession>A0A6B8RM33</accession>
<evidence type="ECO:0000256" key="3">
    <source>
        <dbReference type="ARBA" id="ARBA00023163"/>
    </source>
</evidence>
<dbReference type="PANTHER" id="PTHR43280">
    <property type="entry name" value="ARAC-FAMILY TRANSCRIPTIONAL REGULATOR"/>
    <property type="match status" value="1"/>
</dbReference>
<dbReference type="PRINTS" id="PR00032">
    <property type="entry name" value="HTHARAC"/>
</dbReference>
<dbReference type="OrthoDB" id="9813413at2"/>
<dbReference type="InterPro" id="IPR009057">
    <property type="entry name" value="Homeodomain-like_sf"/>
</dbReference>
<evidence type="ECO:0000313" key="5">
    <source>
        <dbReference type="EMBL" id="QGQ97350.1"/>
    </source>
</evidence>
<keyword evidence="6" id="KW-1185">Reference proteome</keyword>
<evidence type="ECO:0000259" key="4">
    <source>
        <dbReference type="PROSITE" id="PS01124"/>
    </source>
</evidence>
<dbReference type="Gene3D" id="1.10.10.60">
    <property type="entry name" value="Homeodomain-like"/>
    <property type="match status" value="2"/>
</dbReference>
<organism evidence="5 6">
    <name type="scientific">Paenibacillus psychroresistens</name>
    <dbReference type="NCBI Taxonomy" id="1778678"/>
    <lineage>
        <taxon>Bacteria</taxon>
        <taxon>Bacillati</taxon>
        <taxon>Bacillota</taxon>
        <taxon>Bacilli</taxon>
        <taxon>Bacillales</taxon>
        <taxon>Paenibacillaceae</taxon>
        <taxon>Paenibacillus</taxon>
    </lineage>
</organism>
<dbReference type="AlphaFoldDB" id="A0A6B8RM33"/>
<protein>
    <submittedName>
        <fullName evidence="5">AraC family transcriptional regulator</fullName>
    </submittedName>
</protein>
<sequence length="285" mass="33110">MNDYKYLIQSEFPRLIGYPIAIGHVYDEPEHSIRRIIHPSFTYNIHFIVKGKGYIKTSTEMIPLKAGNGFLYGCDQAQYFGSDLEEPWEAWWIFFKGKGIQNVLGNIGKNEAWVFTTDAISRIEAIFIRIFELTKQDKSTNEAQYAVLLYELIVEMQLHSKQINGITPIQASEKINKSAEYIQKNCSKNIMLEQAAEISGFSPSYFSRMFRQLKGKTFVEYLFENRLKLAKKYLLTTNLSIKRIAFETGFASSNYFIEKFRKQEQITPSQFRETLKVKFGGRSEN</sequence>
<evidence type="ECO:0000256" key="1">
    <source>
        <dbReference type="ARBA" id="ARBA00023015"/>
    </source>
</evidence>
<dbReference type="GO" id="GO:0003700">
    <property type="term" value="F:DNA-binding transcription factor activity"/>
    <property type="evidence" value="ECO:0007669"/>
    <property type="project" value="InterPro"/>
</dbReference>
<dbReference type="SUPFAM" id="SSF46689">
    <property type="entry name" value="Homeodomain-like"/>
    <property type="match status" value="2"/>
</dbReference>
<dbReference type="Pfam" id="PF12833">
    <property type="entry name" value="HTH_18"/>
    <property type="match status" value="1"/>
</dbReference>
<dbReference type="RefSeq" id="WP_155702453.1">
    <property type="nucleotide sequence ID" value="NZ_CP034235.1"/>
</dbReference>
<evidence type="ECO:0000256" key="2">
    <source>
        <dbReference type="ARBA" id="ARBA00023125"/>
    </source>
</evidence>
<dbReference type="InterPro" id="IPR037923">
    <property type="entry name" value="HTH-like"/>
</dbReference>
<feature type="domain" description="HTH araC/xylS-type" evidence="4">
    <location>
        <begin position="176"/>
        <end position="274"/>
    </location>
</feature>